<dbReference type="Pfam" id="PF00005">
    <property type="entry name" value="ABC_tran"/>
    <property type="match status" value="2"/>
</dbReference>
<keyword evidence="9" id="KW-0547">Nucleotide-binding</keyword>
<keyword evidence="13 16" id="KW-0472">Membrane</keyword>
<evidence type="ECO:0000259" key="18">
    <source>
        <dbReference type="PROSITE" id="PS50929"/>
    </source>
</evidence>
<feature type="transmembrane region" description="Helical" evidence="16">
    <location>
        <begin position="25"/>
        <end position="47"/>
    </location>
</feature>
<evidence type="ECO:0000256" key="15">
    <source>
        <dbReference type="ARBA" id="ARBA00047523"/>
    </source>
</evidence>
<dbReference type="SUPFAM" id="SSF52540">
    <property type="entry name" value="P-loop containing nucleoside triphosphate hydrolases"/>
    <property type="match status" value="2"/>
</dbReference>
<dbReference type="InterPro" id="IPR005292">
    <property type="entry name" value="MRP"/>
</dbReference>
<evidence type="ECO:0000256" key="2">
    <source>
        <dbReference type="ARBA" id="ARBA00004651"/>
    </source>
</evidence>
<dbReference type="GO" id="GO:0005524">
    <property type="term" value="F:ATP binding"/>
    <property type="evidence" value="ECO:0007669"/>
    <property type="project" value="UniProtKB-KW"/>
</dbReference>
<evidence type="ECO:0000256" key="6">
    <source>
        <dbReference type="ARBA" id="ARBA00022554"/>
    </source>
</evidence>
<dbReference type="Gene3D" id="3.40.50.300">
    <property type="entry name" value="P-loop containing nucleotide triphosphate hydrolases"/>
    <property type="match status" value="2"/>
</dbReference>
<evidence type="ECO:0000313" key="19">
    <source>
        <dbReference type="Ensembl" id="ENSOTSP00005122477.1"/>
    </source>
</evidence>
<evidence type="ECO:0000256" key="10">
    <source>
        <dbReference type="ARBA" id="ARBA00022840"/>
    </source>
</evidence>
<feature type="domain" description="ABC transporter" evidence="17">
    <location>
        <begin position="1646"/>
        <end position="1878"/>
    </location>
</feature>
<evidence type="ECO:0000313" key="20">
    <source>
        <dbReference type="Proteomes" id="UP000694402"/>
    </source>
</evidence>
<dbReference type="FunFam" id="1.20.1560.10:FF:000020">
    <property type="entry name" value="ABC metal ion transporter"/>
    <property type="match status" value="1"/>
</dbReference>
<dbReference type="FunFam" id="1.20.1560.10:FF:000001">
    <property type="entry name" value="ATP-binding cassette subfamily C member 1"/>
    <property type="match status" value="1"/>
</dbReference>
<comment type="similarity">
    <text evidence="3">Belongs to the ABC transporter superfamily. ABCC family. Conjugate transporter (TC 3.A.1.208) subfamily.</text>
</comment>
<reference evidence="19" key="2">
    <citation type="submission" date="2025-08" db="UniProtKB">
        <authorList>
            <consortium name="Ensembl"/>
        </authorList>
    </citation>
    <scope>IDENTIFICATION</scope>
</reference>
<dbReference type="InterPro" id="IPR050173">
    <property type="entry name" value="ABC_transporter_C-like"/>
</dbReference>
<reference evidence="19" key="3">
    <citation type="submission" date="2025-09" db="UniProtKB">
        <authorList>
            <consortium name="Ensembl"/>
        </authorList>
    </citation>
    <scope>IDENTIFICATION</scope>
</reference>
<feature type="transmembrane region" description="Helical" evidence="16">
    <location>
        <begin position="1452"/>
        <end position="1480"/>
    </location>
</feature>
<dbReference type="GO" id="GO:0016887">
    <property type="term" value="F:ATP hydrolysis activity"/>
    <property type="evidence" value="ECO:0007669"/>
    <property type="project" value="InterPro"/>
</dbReference>
<reference evidence="20" key="1">
    <citation type="journal article" date="2018" name="PLoS ONE">
        <title>Chinook salmon (Oncorhynchus tshawytscha) genome and transcriptome.</title>
        <authorList>
            <person name="Christensen K.A."/>
            <person name="Leong J.S."/>
            <person name="Sakhrani D."/>
            <person name="Biagi C.A."/>
            <person name="Minkley D.R."/>
            <person name="Withler R.E."/>
            <person name="Rondeau E.B."/>
            <person name="Koop B.F."/>
            <person name="Devlin R.H."/>
        </authorList>
    </citation>
    <scope>NUCLEOTIDE SEQUENCE [LARGE SCALE GENOMIC DNA]</scope>
</reference>
<evidence type="ECO:0000256" key="1">
    <source>
        <dbReference type="ARBA" id="ARBA00004128"/>
    </source>
</evidence>
<feature type="transmembrane region" description="Helical" evidence="16">
    <location>
        <begin position="844"/>
        <end position="862"/>
    </location>
</feature>
<evidence type="ECO:0000256" key="14">
    <source>
        <dbReference type="ARBA" id="ARBA00024220"/>
    </source>
</evidence>
<organism evidence="19 20">
    <name type="scientific">Oncorhynchus tshawytscha</name>
    <name type="common">Chinook salmon</name>
    <name type="synonym">Salmo tshawytscha</name>
    <dbReference type="NCBI Taxonomy" id="74940"/>
    <lineage>
        <taxon>Eukaryota</taxon>
        <taxon>Metazoa</taxon>
        <taxon>Chordata</taxon>
        <taxon>Craniata</taxon>
        <taxon>Vertebrata</taxon>
        <taxon>Euteleostomi</taxon>
        <taxon>Actinopterygii</taxon>
        <taxon>Neopterygii</taxon>
        <taxon>Teleostei</taxon>
        <taxon>Protacanthopterygii</taxon>
        <taxon>Salmoniformes</taxon>
        <taxon>Salmonidae</taxon>
        <taxon>Salmoninae</taxon>
        <taxon>Oncorhynchus</taxon>
    </lineage>
</organism>
<keyword evidence="4" id="KW-0813">Transport</keyword>
<keyword evidence="20" id="KW-1185">Reference proteome</keyword>
<evidence type="ECO:0000259" key="17">
    <source>
        <dbReference type="PROSITE" id="PS50893"/>
    </source>
</evidence>
<dbReference type="SMART" id="SM00382">
    <property type="entry name" value="AAA"/>
    <property type="match status" value="2"/>
</dbReference>
<evidence type="ECO:0000256" key="16">
    <source>
        <dbReference type="SAM" id="Phobius"/>
    </source>
</evidence>
<comment type="catalytic activity">
    <reaction evidence="15">
        <text>leukotriene C4(in) + ATP + H2O = leukotriene C4(out) + ADP + phosphate + H(+)</text>
        <dbReference type="Rhea" id="RHEA:38963"/>
        <dbReference type="ChEBI" id="CHEBI:15377"/>
        <dbReference type="ChEBI" id="CHEBI:15378"/>
        <dbReference type="ChEBI" id="CHEBI:30616"/>
        <dbReference type="ChEBI" id="CHEBI:43474"/>
        <dbReference type="ChEBI" id="CHEBI:57973"/>
        <dbReference type="ChEBI" id="CHEBI:456216"/>
    </reaction>
    <physiologicalReaction direction="left-to-right" evidence="15">
        <dbReference type="Rhea" id="RHEA:38964"/>
    </physiologicalReaction>
</comment>
<dbReference type="GO" id="GO:0015431">
    <property type="term" value="F:ABC-type glutathione S-conjugate transporter activity"/>
    <property type="evidence" value="ECO:0007669"/>
    <property type="project" value="UniProtKB-EC"/>
</dbReference>
<protein>
    <recommendedName>
        <fullName evidence="14">ABC-type glutathione-S-conjugate transporter</fullName>
        <ecNumber evidence="14">7.6.2.3</ecNumber>
    </recommendedName>
</protein>
<feature type="transmembrane region" description="Helical" evidence="16">
    <location>
        <begin position="742"/>
        <end position="759"/>
    </location>
</feature>
<proteinExistence type="inferred from homology"/>
<dbReference type="InterPro" id="IPR027417">
    <property type="entry name" value="P-loop_NTPase"/>
</dbReference>
<feature type="transmembrane region" description="Helical" evidence="16">
    <location>
        <begin position="150"/>
        <end position="169"/>
    </location>
</feature>
<dbReference type="Gene3D" id="1.20.1560.10">
    <property type="entry name" value="ABC transporter type 1, transmembrane domain"/>
    <property type="match status" value="2"/>
</dbReference>
<dbReference type="Ensembl" id="ENSOTST00005197761.1">
    <property type="protein sequence ID" value="ENSOTSP00005122477.1"/>
    <property type="gene ID" value="ENSOTSG00005057759.1"/>
</dbReference>
<evidence type="ECO:0000256" key="11">
    <source>
        <dbReference type="ARBA" id="ARBA00022967"/>
    </source>
</evidence>
<dbReference type="PROSITE" id="PS00211">
    <property type="entry name" value="ABC_TRANSPORTER_1"/>
    <property type="match status" value="2"/>
</dbReference>
<feature type="transmembrane region" description="Helical" evidence="16">
    <location>
        <begin position="117"/>
        <end position="138"/>
    </location>
</feature>
<dbReference type="FunFam" id="3.40.50.300:FF:000074">
    <property type="entry name" value="Multidrug resistance-associated protein 5 isoform 1"/>
    <property type="match status" value="1"/>
</dbReference>
<feature type="domain" description="ABC transporter" evidence="17">
    <location>
        <begin position="995"/>
        <end position="1236"/>
    </location>
</feature>
<dbReference type="PROSITE" id="PS50893">
    <property type="entry name" value="ABC_TRANSPORTER_2"/>
    <property type="match status" value="2"/>
</dbReference>
<evidence type="ECO:0000256" key="4">
    <source>
        <dbReference type="ARBA" id="ARBA00022448"/>
    </source>
</evidence>
<feature type="transmembrane region" description="Helical" evidence="16">
    <location>
        <begin position="59"/>
        <end position="80"/>
    </location>
</feature>
<evidence type="ECO:0000256" key="8">
    <source>
        <dbReference type="ARBA" id="ARBA00022737"/>
    </source>
</evidence>
<dbReference type="InterPro" id="IPR036640">
    <property type="entry name" value="ABC1_TM_sf"/>
</dbReference>
<dbReference type="FunFam" id="3.40.50.300:FF:000293">
    <property type="entry name" value="ATP binding cassette subfamily C member 1"/>
    <property type="match status" value="1"/>
</dbReference>
<gene>
    <name evidence="19" type="primary">LOC112248043</name>
</gene>
<sequence length="1882" mass="213809">MSDPDWNLTWYTPHPDLSQCFQHTVLVWFPCMYLWSCGPLYLVYLWFTGQGGISLTSLCCAKTLMIWSAQSLLSILFWLISSAQCLHLFISLLILSLQLLAVCVIQWERMKGCRSSVLLFLFWTLAVVCSLVPLRANIQQIIEEGFFTDAMRFIAFFVYFSLQLTQLILSCFSDQRPSTDTHTYRKNPCPVEDASFLSKMLFWWFGGLVIRGYRTPLQAEDLWCLREEDSSDYYDTIYYTLHPTHYTLHTTHHTLHTTPYTLHPTHHTLHTTHYTLHTTPYTPLPTHHTLHTTPHTLHPTHHTTPYTPHYTLHTTPYTPHPTHHTLHTTPYTPHHTLHTTPYTPLPTHHTTPYTTPYTPHPTHYTLHTTPYTLHTTPYTLHTTPHPTHYTLHTTPYTLLPTHYTLHPTHYTLHTNTTHYTLHTTYYTSHPTHYTLHTTLHTTPYTPYTLHTHHTLHTTPYTPHYTLHTTPYTLHPTHHTTPYTPHTTPYTLHTTPYTLHTTPYTLHPTHYTLHITPYTLHPTHHTLHTTPYTLHPTYYTLHTTPYTPHYTLHTTPYTPHPTHHTLHTTHHTTPYTLHPTHYTLHTTLHPTHYTLHTTYHTLHTTHHTLHPTHYTLHPTHYTLHITPYTLHITPYTLHPTYYTLHTTPYTLHPTHYILKECSLSGCRPTGPKLTEQTQLLKKLRQEQNSGFCLFRVLARSFGPFFLKGTLFLIFHDAFMFSIPQVLSLLLGFMCDQDSDLWKGFMFAFLLFLLSSLQSLFNHQYMYSCFTVGMRVKTAVMGLVYRKSLVISSAARQSCTVGEIVNLVSADTQKLMDMVVYFNAVWLAPIEIALCLYFLWQLLGPSALAGIATVILIFPLNGFIAKMRSKLQVIQMRYTDSRIKLMNEILSGIKILKFYAWEQAFLERVLGYREKELNALKRSQAVITFQKIAFSMFGVYVLVDDKNILDAQKVFVSMALIHILKTPLSQLPFAMSTTMQAVVSLRRLGKFLCQDELKPDDVDREPYSPDGDGVVIDSGTFGWSKEGPPCLMRINVRVKKGSLVAVVGHVGSGKSSLLSAMLGETEKRSGHVSVKGSVAYVPQQAWIQNATLKDNIVFGQERKESWYRRVVEACALLPDLEILPAGDGTEIGEKGLNLSGGQKQRVSLARAVYRKADVYLLDDPLSAVDTHVGQHIFERVFGAEGLLKDQTRVLVTHGLSFLPQADLILVLVEGEITEMGSYLELMARDGAFAEFIRLFAGNERKERSHRGEERDGTHSTGCNHLVIKQCFDWLKRSLADVHSKQTTYTEDQKQEVLGKLTEADKANTGRVKLEMYVEYFRTIGLALIIPIVFLYAFQQAASLAYNYWLSVWADDPIINGTQIDTDLKLGVFGALGFAQGVSIFGTTVAISLGGIIASRHLHLDLLNNVLRSPMAFFEVTPSGNLLNRFSKEVDAIDCMIPDGLKMMLGYLFKLLEVCIIVLVAMPFAGVVLLPLTLLYAFIQSFYVATSCQLRRLEAVSRSPIYTHFNETVQGASVVRAFSEQERFILQANGRIDHNQTAYFPRFVATRWLAVNLEFLGNLLVLAAATLAVMGRDTLSPGIVGLAVSHSLQVTGILSWIVRSWTDVENNIVSVERVKEYADTPKEAPWTIEGSMLPLAWPTHGTIELEEYGLQYRKGLDWALKGISLSIQEKEKVGIVGRTGAGKSSLALGIFRILEAAKGEIYIDGINIAQIGLHELRSRITIIPQDPVLFSGSLRMNLDPFDGYSDEEVWRALELSHLKSFVSCLPDKLNHECSEGGENLSLGQRQLVCLARALLRKTKILVLDEATAAVDLETDNLIQSTIRTQFDDCTVLTIAHRLNTIMDYTRVIVMDRGLITEMDSPSNLISERGQFYLMCREAGLV</sequence>
<dbReference type="GO" id="GO:0000323">
    <property type="term" value="C:lytic vacuole"/>
    <property type="evidence" value="ECO:0007669"/>
    <property type="project" value="UniProtKB-ARBA"/>
</dbReference>
<dbReference type="PROSITE" id="PS50929">
    <property type="entry name" value="ABC_TM1F"/>
    <property type="match status" value="2"/>
</dbReference>
<feature type="domain" description="ABC transmembrane type-1" evidence="18">
    <location>
        <begin position="1329"/>
        <end position="1607"/>
    </location>
</feature>
<evidence type="ECO:0000256" key="7">
    <source>
        <dbReference type="ARBA" id="ARBA00022692"/>
    </source>
</evidence>
<dbReference type="GO" id="GO:0005774">
    <property type="term" value="C:vacuolar membrane"/>
    <property type="evidence" value="ECO:0007669"/>
    <property type="project" value="UniProtKB-SubCell"/>
</dbReference>
<dbReference type="PANTHER" id="PTHR24223:SF339">
    <property type="entry name" value="ATP-BINDING CASSETTE SUB-FAMILY C MEMBER 6"/>
    <property type="match status" value="1"/>
</dbReference>
<feature type="transmembrane region" description="Helical" evidence="16">
    <location>
        <begin position="86"/>
        <end position="105"/>
    </location>
</feature>
<dbReference type="Pfam" id="PF00664">
    <property type="entry name" value="ABC_membrane"/>
    <property type="match status" value="2"/>
</dbReference>
<keyword evidence="10" id="KW-0067">ATP-binding</keyword>
<dbReference type="PANTHER" id="PTHR24223">
    <property type="entry name" value="ATP-BINDING CASSETTE SUB-FAMILY C"/>
    <property type="match status" value="1"/>
</dbReference>
<dbReference type="EC" id="7.6.2.3" evidence="14"/>
<dbReference type="GO" id="GO:0005886">
    <property type="term" value="C:plasma membrane"/>
    <property type="evidence" value="ECO:0007669"/>
    <property type="project" value="UniProtKB-SubCell"/>
</dbReference>
<feature type="domain" description="ABC transmembrane type-1" evidence="18">
    <location>
        <begin position="707"/>
        <end position="978"/>
    </location>
</feature>
<keyword evidence="5" id="KW-1003">Cell membrane</keyword>
<keyword evidence="12 16" id="KW-1133">Transmembrane helix</keyword>
<feature type="transmembrane region" description="Helical" evidence="16">
    <location>
        <begin position="817"/>
        <end position="838"/>
    </location>
</feature>
<dbReference type="Proteomes" id="UP000694402">
    <property type="component" value="Unassembled WGS sequence"/>
</dbReference>
<evidence type="ECO:0000256" key="3">
    <source>
        <dbReference type="ARBA" id="ARBA00009726"/>
    </source>
</evidence>
<evidence type="ECO:0000256" key="12">
    <source>
        <dbReference type="ARBA" id="ARBA00022989"/>
    </source>
</evidence>
<dbReference type="InterPro" id="IPR017871">
    <property type="entry name" value="ABC_transporter-like_CS"/>
</dbReference>
<dbReference type="InterPro" id="IPR011527">
    <property type="entry name" value="ABC1_TM_dom"/>
</dbReference>
<dbReference type="InterPro" id="IPR003593">
    <property type="entry name" value="AAA+_ATPase"/>
</dbReference>
<keyword evidence="8" id="KW-0677">Repeat</keyword>
<dbReference type="SUPFAM" id="SSF90123">
    <property type="entry name" value="ABC transporter transmembrane region"/>
    <property type="match status" value="2"/>
</dbReference>
<dbReference type="InterPro" id="IPR003439">
    <property type="entry name" value="ABC_transporter-like_ATP-bd"/>
</dbReference>
<dbReference type="CDD" id="cd18603">
    <property type="entry name" value="ABC_6TM_MRP1_2_3_6_D2_like"/>
    <property type="match status" value="1"/>
</dbReference>
<keyword evidence="6" id="KW-0926">Vacuole</keyword>
<comment type="subcellular location">
    <subcellularLocation>
        <location evidence="2">Cell membrane</location>
        <topology evidence="2">Multi-pass membrane protein</topology>
    </subcellularLocation>
    <subcellularLocation>
        <location evidence="1">Vacuole membrane</location>
        <topology evidence="1">Multi-pass membrane protein</topology>
    </subcellularLocation>
</comment>
<keyword evidence="11" id="KW-1278">Translocase</keyword>
<name>A0AAZ3PZY7_ONCTS</name>
<dbReference type="CDD" id="cd03244">
    <property type="entry name" value="ABCC_MRP_domain2"/>
    <property type="match status" value="1"/>
</dbReference>
<keyword evidence="7 16" id="KW-0812">Transmembrane</keyword>
<evidence type="ECO:0000256" key="13">
    <source>
        <dbReference type="ARBA" id="ARBA00023136"/>
    </source>
</evidence>
<dbReference type="GeneTree" id="ENSGT00940000165591"/>
<dbReference type="CDD" id="cd03250">
    <property type="entry name" value="ABCC_MRP_domain1"/>
    <property type="match status" value="1"/>
</dbReference>
<evidence type="ECO:0000256" key="5">
    <source>
        <dbReference type="ARBA" id="ARBA00022475"/>
    </source>
</evidence>
<feature type="transmembrane region" description="Helical" evidence="16">
    <location>
        <begin position="1375"/>
        <end position="1395"/>
    </location>
</feature>
<accession>A0AAZ3PZY7</accession>
<dbReference type="CDD" id="cd18595">
    <property type="entry name" value="ABC_6TM_MRP1_2_3_6_D1_like"/>
    <property type="match status" value="1"/>
</dbReference>
<evidence type="ECO:0000256" key="9">
    <source>
        <dbReference type="ARBA" id="ARBA00022741"/>
    </source>
</evidence>
<dbReference type="NCBIfam" id="TIGR00957">
    <property type="entry name" value="MRP_assoc_pro"/>
    <property type="match status" value="1"/>
</dbReference>
<feature type="transmembrane region" description="Helical" evidence="16">
    <location>
        <begin position="1317"/>
        <end position="1335"/>
    </location>
</feature>
<feature type="transmembrane region" description="Helical" evidence="16">
    <location>
        <begin position="703"/>
        <end position="722"/>
    </location>
</feature>